<feature type="transmembrane region" description="Helical" evidence="11">
    <location>
        <begin position="12"/>
        <end position="29"/>
    </location>
</feature>
<evidence type="ECO:0000256" key="5">
    <source>
        <dbReference type="ARBA" id="ARBA00017467"/>
    </source>
</evidence>
<evidence type="ECO:0000256" key="7">
    <source>
        <dbReference type="ARBA" id="ARBA00022824"/>
    </source>
</evidence>
<evidence type="ECO:0000313" key="12">
    <source>
        <dbReference type="EMBL" id="RKF55805.1"/>
    </source>
</evidence>
<comment type="subunit">
    <text evidence="4 11">Heterodimer with ALG13 to form a functional enzyme.</text>
</comment>
<evidence type="ECO:0000313" key="13">
    <source>
        <dbReference type="Proteomes" id="UP000285405"/>
    </source>
</evidence>
<evidence type="ECO:0000256" key="6">
    <source>
        <dbReference type="ARBA" id="ARBA00022692"/>
    </source>
</evidence>
<comment type="similarity">
    <text evidence="3 11">Belongs to the ALG14 family.</text>
</comment>
<dbReference type="GO" id="GO:0006488">
    <property type="term" value="P:dolichol-linked oligosaccharide biosynthetic process"/>
    <property type="evidence" value="ECO:0007669"/>
    <property type="project" value="InterPro"/>
</dbReference>
<keyword evidence="8 11" id="KW-1133">Transmembrane helix</keyword>
<dbReference type="GO" id="GO:0004577">
    <property type="term" value="F:N-acetylglucosaminyldiphosphodolichol N-acetylglucosaminyltransferase activity"/>
    <property type="evidence" value="ECO:0007669"/>
    <property type="project" value="TreeGrafter"/>
</dbReference>
<dbReference type="EMBL" id="MCBR01020088">
    <property type="protein sequence ID" value="RKF55805.1"/>
    <property type="molecule type" value="Genomic_DNA"/>
</dbReference>
<evidence type="ECO:0000256" key="10">
    <source>
        <dbReference type="ARBA" id="ARBA00032062"/>
    </source>
</evidence>
<dbReference type="Proteomes" id="UP000285405">
    <property type="component" value="Unassembled WGS sequence"/>
</dbReference>
<comment type="subcellular location">
    <subcellularLocation>
        <location evidence="1 11">Endoplasmic reticulum membrane</location>
        <topology evidence="1 11">Single-pass membrane protein</topology>
    </subcellularLocation>
    <subcellularLocation>
        <location evidence="2">Nucleus membrane</location>
        <topology evidence="2">Single-pass membrane protein</topology>
    </subcellularLocation>
</comment>
<dbReference type="AlphaFoldDB" id="A0A420HEI4"/>
<dbReference type="Gene3D" id="3.40.50.2000">
    <property type="entry name" value="Glycogen Phosphorylase B"/>
    <property type="match status" value="1"/>
</dbReference>
<dbReference type="PANTHER" id="PTHR12154:SF4">
    <property type="entry name" value="UDP-N-ACETYLGLUCOSAMINE TRANSFERASE SUBUNIT ALG14 HOMOLOG"/>
    <property type="match status" value="1"/>
</dbReference>
<dbReference type="InterPro" id="IPR013969">
    <property type="entry name" value="Oligosacch_biosynth_Alg14"/>
</dbReference>
<dbReference type="GO" id="GO:0031965">
    <property type="term" value="C:nuclear membrane"/>
    <property type="evidence" value="ECO:0007669"/>
    <property type="project" value="UniProtKB-SubCell"/>
</dbReference>
<protein>
    <recommendedName>
        <fullName evidence="5 11">UDP-N-acetylglucosamine transferase subunit ALG14</fullName>
    </recommendedName>
    <alternativeName>
        <fullName evidence="10 11">Asparagine-linked glycosylation protein 14</fullName>
    </alternativeName>
</protein>
<keyword evidence="6 11" id="KW-0812">Transmembrane</keyword>
<evidence type="ECO:0000256" key="2">
    <source>
        <dbReference type="ARBA" id="ARBA00004590"/>
    </source>
</evidence>
<organism evidence="12 13">
    <name type="scientific">Golovinomyces cichoracearum</name>
    <dbReference type="NCBI Taxonomy" id="62708"/>
    <lineage>
        <taxon>Eukaryota</taxon>
        <taxon>Fungi</taxon>
        <taxon>Dikarya</taxon>
        <taxon>Ascomycota</taxon>
        <taxon>Pezizomycotina</taxon>
        <taxon>Leotiomycetes</taxon>
        <taxon>Erysiphales</taxon>
        <taxon>Erysiphaceae</taxon>
        <taxon>Golovinomyces</taxon>
    </lineage>
</organism>
<proteinExistence type="inferred from homology"/>
<evidence type="ECO:0000256" key="8">
    <source>
        <dbReference type="ARBA" id="ARBA00022989"/>
    </source>
</evidence>
<comment type="function">
    <text evidence="11">Involved in protein N-glycosylation. Essential for the second step of the dolichol-linked oligosaccharide pathway. Anchors the catalytic subunit ALG13 to the ER.</text>
</comment>
<dbReference type="PANTHER" id="PTHR12154">
    <property type="entry name" value="GLYCOSYL TRANSFERASE-RELATED"/>
    <property type="match status" value="1"/>
</dbReference>
<evidence type="ECO:0000256" key="9">
    <source>
        <dbReference type="ARBA" id="ARBA00023136"/>
    </source>
</evidence>
<evidence type="ECO:0000256" key="11">
    <source>
        <dbReference type="RuleBase" id="RU362127"/>
    </source>
</evidence>
<gene>
    <name evidence="11" type="primary">ALG14</name>
    <name evidence="12" type="ORF">GcC1_200016</name>
</gene>
<evidence type="ECO:0000256" key="3">
    <source>
        <dbReference type="ARBA" id="ARBA00009731"/>
    </source>
</evidence>
<name>A0A420HEI4_9PEZI</name>
<accession>A0A420HEI4</accession>
<evidence type="ECO:0000256" key="4">
    <source>
        <dbReference type="ARBA" id="ARBA00011335"/>
    </source>
</evidence>
<dbReference type="OrthoDB" id="17098at2759"/>
<dbReference type="GO" id="GO:0043541">
    <property type="term" value="C:UDP-N-acetylglucosamine transferase complex"/>
    <property type="evidence" value="ECO:0007669"/>
    <property type="project" value="TreeGrafter"/>
</dbReference>
<keyword evidence="7 11" id="KW-0256">Endoplasmic reticulum</keyword>
<comment type="caution">
    <text evidence="12">The sequence shown here is derived from an EMBL/GenBank/DDBJ whole genome shotgun (WGS) entry which is preliminary data.</text>
</comment>
<reference evidence="12 13" key="1">
    <citation type="journal article" date="2018" name="BMC Genomics">
        <title>Comparative genome analyses reveal sequence features reflecting distinct modes of host-adaptation between dicot and monocot powdery mildew.</title>
        <authorList>
            <person name="Wu Y."/>
            <person name="Ma X."/>
            <person name="Pan Z."/>
            <person name="Kale S.D."/>
            <person name="Song Y."/>
            <person name="King H."/>
            <person name="Zhang Q."/>
            <person name="Presley C."/>
            <person name="Deng X."/>
            <person name="Wei C.I."/>
            <person name="Xiao S."/>
        </authorList>
    </citation>
    <scope>NUCLEOTIDE SEQUENCE [LARGE SCALE GENOMIC DNA]</scope>
    <source>
        <strain evidence="12">UCSC1</strain>
    </source>
</reference>
<keyword evidence="12" id="KW-0808">Transferase</keyword>
<evidence type="ECO:0000256" key="1">
    <source>
        <dbReference type="ARBA" id="ARBA00004389"/>
    </source>
</evidence>
<sequence>MTQSIFILSKSITILFVILLLTIILRLLYTTKCQIASAQRKPKQGPSHLVAILGSGGHSAEMKSLLRELDPTRYTHRTYIASSGDYFAREKAFQIESSIQARLKPCGPTGAGVLDDVTGIWDIVLVKRARKIHQSLLTTLFSSLWCAHDCIRALDLIKRSSIAAPNEYPDVIIANGPATSVIFVLSAAVLRLLGVAPTWKMKIIFVESWARVKSLSLSGRLLLRLGICDRFLVQWETLANSINKNGAQKVEWSGFLVD</sequence>
<keyword evidence="9 11" id="KW-0472">Membrane</keyword>
<dbReference type="Pfam" id="PF08660">
    <property type="entry name" value="Alg14"/>
    <property type="match status" value="1"/>
</dbReference>